<evidence type="ECO:0000256" key="2">
    <source>
        <dbReference type="SAM" id="Phobius"/>
    </source>
</evidence>
<proteinExistence type="predicted"/>
<evidence type="ECO:0000313" key="5">
    <source>
        <dbReference type="Proteomes" id="UP000275368"/>
    </source>
</evidence>
<keyword evidence="2" id="KW-0812">Transmembrane</keyword>
<dbReference type="RefSeq" id="WP_125665479.1">
    <property type="nucleotide sequence ID" value="NZ_AP019308.1"/>
</dbReference>
<feature type="signal peptide" evidence="3">
    <location>
        <begin position="1"/>
        <end position="23"/>
    </location>
</feature>
<reference evidence="4 5" key="1">
    <citation type="submission" date="2018-11" db="EMBL/GenBank/DDBJ databases">
        <title>Complete genome sequence of Paenibacillus baekrokdamisoli strain KCTC 33723.</title>
        <authorList>
            <person name="Kang S.W."/>
            <person name="Lee K.C."/>
            <person name="Kim K.K."/>
            <person name="Kim J.S."/>
            <person name="Kim D.S."/>
            <person name="Ko S.H."/>
            <person name="Yang S.H."/>
            <person name="Lee J.S."/>
        </authorList>
    </citation>
    <scope>NUCLEOTIDE SEQUENCE [LARGE SCALE GENOMIC DNA]</scope>
    <source>
        <strain evidence="4 5">KCTC 33723</strain>
    </source>
</reference>
<accession>A0A3G9JGB7</accession>
<evidence type="ECO:0000313" key="4">
    <source>
        <dbReference type="EMBL" id="BBH24941.1"/>
    </source>
</evidence>
<organism evidence="4 5">
    <name type="scientific">Paenibacillus baekrokdamisoli</name>
    <dbReference type="NCBI Taxonomy" id="1712516"/>
    <lineage>
        <taxon>Bacteria</taxon>
        <taxon>Bacillati</taxon>
        <taxon>Bacillota</taxon>
        <taxon>Bacilli</taxon>
        <taxon>Bacillales</taxon>
        <taxon>Paenibacillaceae</taxon>
        <taxon>Paenibacillus</taxon>
    </lineage>
</organism>
<dbReference type="Proteomes" id="UP000275368">
    <property type="component" value="Chromosome"/>
</dbReference>
<evidence type="ECO:0000256" key="3">
    <source>
        <dbReference type="SAM" id="SignalP"/>
    </source>
</evidence>
<feature type="compositionally biased region" description="Polar residues" evidence="1">
    <location>
        <begin position="188"/>
        <end position="221"/>
    </location>
</feature>
<feature type="chain" id="PRO_5043881973" evidence="3">
    <location>
        <begin position="24"/>
        <end position="252"/>
    </location>
</feature>
<name>A0A3G9JGB7_9BACL</name>
<feature type="region of interest" description="Disordered" evidence="1">
    <location>
        <begin position="177"/>
        <end position="221"/>
    </location>
</feature>
<keyword evidence="2" id="KW-0472">Membrane</keyword>
<keyword evidence="3" id="KW-0732">Signal</keyword>
<dbReference type="EMBL" id="AP019308">
    <property type="protein sequence ID" value="BBH24941.1"/>
    <property type="molecule type" value="Genomic_DNA"/>
</dbReference>
<keyword evidence="2" id="KW-1133">Transmembrane helix</keyword>
<dbReference type="AlphaFoldDB" id="A0A3G9JGB7"/>
<dbReference type="NCBIfam" id="TIGR01167">
    <property type="entry name" value="LPXTG_anchor"/>
    <property type="match status" value="1"/>
</dbReference>
<evidence type="ECO:0000256" key="1">
    <source>
        <dbReference type="SAM" id="MobiDB-lite"/>
    </source>
</evidence>
<keyword evidence="5" id="KW-1185">Reference proteome</keyword>
<feature type="compositionally biased region" description="Low complexity" evidence="1">
    <location>
        <begin position="177"/>
        <end position="187"/>
    </location>
</feature>
<feature type="transmembrane region" description="Helical" evidence="2">
    <location>
        <begin position="227"/>
        <end position="244"/>
    </location>
</feature>
<sequence length="252" mass="27040">MKSIRILITALFLFVIAVSSVSAASGKVFKFDKGLDEAGYTYSAYNSNFKINKGILEITVEKTDVAGGIPIFFLPDNLKLDINKNKYVIVKLRNESTVSSSKIYWTTTDDKTYDESKALAIEIGTKMSDFQEIVFDLSDQKAWKGTLKGLRLDSLASDSNPKGAKVFIESIEIASTPESSSTPAASSGEDTGSTPAASNSVDTNSNTETGDAGATTASNPKTGDNGTGMYFLIVMIAAAALFLLRKKKSFNN</sequence>
<dbReference type="KEGG" id="pbk:Back11_62860"/>
<dbReference type="OrthoDB" id="175224at2"/>
<protein>
    <submittedName>
        <fullName evidence="4">Uncharacterized protein</fullName>
    </submittedName>
</protein>
<gene>
    <name evidence="4" type="ORF">Back11_62860</name>
</gene>